<keyword evidence="2 5" id="KW-0285">Flavoprotein</keyword>
<dbReference type="InterPro" id="IPR018394">
    <property type="entry name" value="DNA_photolyase_1_CS_C"/>
</dbReference>
<feature type="binding site" evidence="5">
    <location>
        <position position="281"/>
    </location>
    <ligand>
        <name>FAD</name>
        <dbReference type="ChEBI" id="CHEBI:57692"/>
    </ligand>
</feature>
<dbReference type="Pfam" id="PF00875">
    <property type="entry name" value="DNA_photolyase"/>
    <property type="match status" value="1"/>
</dbReference>
<evidence type="ECO:0000256" key="4">
    <source>
        <dbReference type="ARBA" id="ARBA00022991"/>
    </source>
</evidence>
<dbReference type="AlphaFoldDB" id="F2BFE3"/>
<evidence type="ECO:0000259" key="7">
    <source>
        <dbReference type="PROSITE" id="PS51645"/>
    </source>
</evidence>
<gene>
    <name evidence="8" type="primary">phrB</name>
    <name evidence="8" type="ORF">HMPREF9123_2450</name>
</gene>
<feature type="domain" description="Photolyase/cryptochrome alpha/beta" evidence="7">
    <location>
        <begin position="30"/>
        <end position="157"/>
    </location>
</feature>
<dbReference type="EMBL" id="AFAY01000048">
    <property type="protein sequence ID" value="EGF09015.1"/>
    <property type="molecule type" value="Genomic_DNA"/>
</dbReference>
<dbReference type="Gene3D" id="3.40.50.620">
    <property type="entry name" value="HUPs"/>
    <property type="match status" value="1"/>
</dbReference>
<dbReference type="PANTHER" id="PTHR11455">
    <property type="entry name" value="CRYPTOCHROME"/>
    <property type="match status" value="1"/>
</dbReference>
<protein>
    <submittedName>
        <fullName evidence="8">Deoxyribodipyrimidine photo-lyase</fullName>
        <ecNumber evidence="8">4.1.99.3</ecNumber>
    </submittedName>
</protein>
<dbReference type="EC" id="4.1.99.3" evidence="8"/>
<dbReference type="HOGENOM" id="CLU_010348_2_2_4"/>
<dbReference type="RefSeq" id="WP_007343455.1">
    <property type="nucleotide sequence ID" value="NZ_GL878494.1"/>
</dbReference>
<comment type="cofactor">
    <cofactor evidence="1">
        <name>(6R)-5,10-methylene-5,6,7,8-tetrahydrofolate</name>
        <dbReference type="ChEBI" id="CHEBI:15636"/>
    </cofactor>
</comment>
<dbReference type="SUPFAM" id="SSF52425">
    <property type="entry name" value="Cryptochrome/photolyase, N-terminal domain"/>
    <property type="match status" value="1"/>
</dbReference>
<dbReference type="GO" id="GO:0071949">
    <property type="term" value="F:FAD binding"/>
    <property type="evidence" value="ECO:0007669"/>
    <property type="project" value="TreeGrafter"/>
</dbReference>
<name>F2BFE3_9NEIS</name>
<dbReference type="GO" id="GO:0006950">
    <property type="term" value="P:response to stress"/>
    <property type="evidence" value="ECO:0007669"/>
    <property type="project" value="UniProtKB-ARBA"/>
</dbReference>
<evidence type="ECO:0000313" key="9">
    <source>
        <dbReference type="Proteomes" id="UP000004105"/>
    </source>
</evidence>
<feature type="region of interest" description="Disordered" evidence="6">
    <location>
        <begin position="192"/>
        <end position="211"/>
    </location>
</feature>
<keyword evidence="8" id="KW-0456">Lyase</keyword>
<keyword evidence="9" id="KW-1185">Reference proteome</keyword>
<evidence type="ECO:0000256" key="5">
    <source>
        <dbReference type="PIRSR" id="PIRSR602081-1"/>
    </source>
</evidence>
<dbReference type="InterPro" id="IPR005101">
    <property type="entry name" value="Cryptochr/Photolyase_FAD-bd"/>
</dbReference>
<dbReference type="InterPro" id="IPR002081">
    <property type="entry name" value="Cryptochrome/DNA_photolyase_1"/>
</dbReference>
<feature type="binding site" evidence="5">
    <location>
        <position position="232"/>
    </location>
    <ligand>
        <name>FAD</name>
        <dbReference type="ChEBI" id="CHEBI:57692"/>
    </ligand>
</feature>
<dbReference type="Gene3D" id="1.10.579.10">
    <property type="entry name" value="DNA Cyclobutane Dipyrimidine Photolyase, subunit A, domain 3"/>
    <property type="match status" value="1"/>
</dbReference>
<keyword evidence="3 5" id="KW-0274">FAD</keyword>
<dbReference type="Proteomes" id="UP000004105">
    <property type="component" value="Unassembled WGS sequence"/>
</dbReference>
<dbReference type="Gene3D" id="1.25.40.80">
    <property type="match status" value="1"/>
</dbReference>
<feature type="binding site" evidence="5">
    <location>
        <begin position="386"/>
        <end position="388"/>
    </location>
    <ligand>
        <name>FAD</name>
        <dbReference type="ChEBI" id="CHEBI:57692"/>
    </ligand>
</feature>
<evidence type="ECO:0000256" key="2">
    <source>
        <dbReference type="ARBA" id="ARBA00022630"/>
    </source>
</evidence>
<dbReference type="SUPFAM" id="SSF48173">
    <property type="entry name" value="Cryptochrome/photolyase FAD-binding domain"/>
    <property type="match status" value="1"/>
</dbReference>
<keyword evidence="4" id="KW-0157">Chromophore</keyword>
<comment type="caution">
    <text evidence="8">The sequence shown here is derived from an EMBL/GenBank/DDBJ whole genome shotgun (WGS) entry which is preliminary data.</text>
</comment>
<dbReference type="InterPro" id="IPR014729">
    <property type="entry name" value="Rossmann-like_a/b/a_fold"/>
</dbReference>
<reference evidence="8 9" key="1">
    <citation type="submission" date="2011-02" db="EMBL/GenBank/DDBJ databases">
        <authorList>
            <person name="Muzny D."/>
            <person name="Qin X."/>
            <person name="Deng J."/>
            <person name="Jiang H."/>
            <person name="Liu Y."/>
            <person name="Qu J."/>
            <person name="Song X.-Z."/>
            <person name="Zhang L."/>
            <person name="Thornton R."/>
            <person name="Coyle M."/>
            <person name="Francisco L."/>
            <person name="Jackson L."/>
            <person name="Javaid M."/>
            <person name="Korchina V."/>
            <person name="Kovar C."/>
            <person name="Mata R."/>
            <person name="Mathew T."/>
            <person name="Ngo R."/>
            <person name="Nguyen L."/>
            <person name="Nguyen N."/>
            <person name="Okwuonu G."/>
            <person name="Ongeri F."/>
            <person name="Pham C."/>
            <person name="Simmons D."/>
            <person name="Wilczek-Boney K."/>
            <person name="Hale W."/>
            <person name="Jakkamsetti A."/>
            <person name="Pham P."/>
            <person name="Ruth R."/>
            <person name="San Lucas F."/>
            <person name="Warren J."/>
            <person name="Zhang J."/>
            <person name="Zhao Z."/>
            <person name="Zhou C."/>
            <person name="Zhu D."/>
            <person name="Lee S."/>
            <person name="Bess C."/>
            <person name="Blankenburg K."/>
            <person name="Forbes L."/>
            <person name="Fu Q."/>
            <person name="Gubbala S."/>
            <person name="Hirani K."/>
            <person name="Jayaseelan J.C."/>
            <person name="Lara F."/>
            <person name="Munidasa M."/>
            <person name="Palculict T."/>
            <person name="Patil S."/>
            <person name="Pu L.-L."/>
            <person name="Saada N."/>
            <person name="Tang L."/>
            <person name="Weissenberger G."/>
            <person name="Zhu Y."/>
            <person name="Hemphill L."/>
            <person name="Shang Y."/>
            <person name="Youmans B."/>
            <person name="Ayvaz T."/>
            <person name="Ross M."/>
            <person name="Santibanez J."/>
            <person name="Aqrawi P."/>
            <person name="Gross S."/>
            <person name="Joshi V."/>
            <person name="Fowler G."/>
            <person name="Nazareth L."/>
            <person name="Reid J."/>
            <person name="Worley K."/>
            <person name="Petrosino J."/>
            <person name="Highlander S."/>
            <person name="Gibbs R."/>
        </authorList>
    </citation>
    <scope>NUCLEOTIDE SEQUENCE [LARGE SCALE GENOMIC DNA]</scope>
    <source>
        <strain evidence="8 9">ATCC BAA-1200</strain>
    </source>
</reference>
<dbReference type="PROSITE" id="PS00394">
    <property type="entry name" value="DNA_PHOTOLYASES_1_1"/>
    <property type="match status" value="1"/>
</dbReference>
<evidence type="ECO:0000256" key="3">
    <source>
        <dbReference type="ARBA" id="ARBA00022827"/>
    </source>
</evidence>
<evidence type="ECO:0000256" key="1">
    <source>
        <dbReference type="ARBA" id="ARBA00001932"/>
    </source>
</evidence>
<feature type="region of interest" description="Disordered" evidence="6">
    <location>
        <begin position="1"/>
        <end position="26"/>
    </location>
</feature>
<accession>F2BFE3</accession>
<dbReference type="PANTHER" id="PTHR11455:SF9">
    <property type="entry name" value="CRYPTOCHROME CIRCADIAN CLOCK 5 ISOFORM X1"/>
    <property type="match status" value="1"/>
</dbReference>
<sequence length="456" mass="49849">MSTGPERPSEKAGKANPAPNPSADMPEQPKLLLLHFTRNLRLAANPLLHAVQYGIPAAAVYFLPAHSNPRQMYFLSQTLAELSDGLAEYGIPLHVFEGSPTEHLNALMARYPTARLITAQHIRLPDDPSCRVQYVQEEILPLPVRRTTLDTSLPPDLVVYRDAWLRKAAKSAEETDSTPDKAAVRRVQQHLPPELRDAPPPPSVSAQTLPQTGGETAAWTAWRAFTPKLPYYGLMRDFPAQKGTSQLSAALRFGLLPVRRLARTVQVMGGESAEKWLHSVFYGDYCRRRMPFAAGLWAWEDGALVEIRPPAAAPAMPALSEEQAAAFDLWRRGRTGVPLIDAAMRLLDGGGWMHPRLRSLCAAFAVSALGIPQAAGEACFAAALTDYDYSANRVGWQTAAAARMKNPFAESQNLDPGGRFIRSHLPEIAHLPDNIIHAPHRAGSGVSLNGYPAPIV</sequence>
<comment type="cofactor">
    <cofactor evidence="5">
        <name>FAD</name>
        <dbReference type="ChEBI" id="CHEBI:57692"/>
    </cofactor>
    <text evidence="5">Binds 1 FAD per subunit.</text>
</comment>
<evidence type="ECO:0000256" key="6">
    <source>
        <dbReference type="SAM" id="MobiDB-lite"/>
    </source>
</evidence>
<dbReference type="InterPro" id="IPR006050">
    <property type="entry name" value="DNA_photolyase_N"/>
</dbReference>
<proteinExistence type="predicted"/>
<dbReference type="PROSITE" id="PS51645">
    <property type="entry name" value="PHR_CRY_ALPHA_BETA"/>
    <property type="match status" value="1"/>
</dbReference>
<organism evidence="8 9">
    <name type="scientific">Neisseria bacilliformis ATCC BAA-1200</name>
    <dbReference type="NCBI Taxonomy" id="888742"/>
    <lineage>
        <taxon>Bacteria</taxon>
        <taxon>Pseudomonadati</taxon>
        <taxon>Pseudomonadota</taxon>
        <taxon>Betaproteobacteria</taxon>
        <taxon>Neisseriales</taxon>
        <taxon>Neisseriaceae</taxon>
        <taxon>Neisseria</taxon>
    </lineage>
</organism>
<evidence type="ECO:0000313" key="8">
    <source>
        <dbReference type="EMBL" id="EGF09015.1"/>
    </source>
</evidence>
<dbReference type="Pfam" id="PF03441">
    <property type="entry name" value="FAD_binding_7"/>
    <property type="match status" value="1"/>
</dbReference>
<dbReference type="InterPro" id="IPR036155">
    <property type="entry name" value="Crypto/Photolyase_N_sf"/>
</dbReference>
<dbReference type="STRING" id="267212.GCA_001063965_01804"/>
<dbReference type="GO" id="GO:0003904">
    <property type="term" value="F:deoxyribodipyrimidine photo-lyase activity"/>
    <property type="evidence" value="ECO:0007669"/>
    <property type="project" value="UniProtKB-EC"/>
</dbReference>
<feature type="binding site" evidence="5">
    <location>
        <begin position="244"/>
        <end position="248"/>
    </location>
    <ligand>
        <name>FAD</name>
        <dbReference type="ChEBI" id="CHEBI:57692"/>
    </ligand>
</feature>
<dbReference type="GO" id="GO:0006139">
    <property type="term" value="P:nucleobase-containing compound metabolic process"/>
    <property type="evidence" value="ECO:0007669"/>
    <property type="project" value="UniProtKB-ARBA"/>
</dbReference>
<dbReference type="InterPro" id="IPR036134">
    <property type="entry name" value="Crypto/Photolyase_FAD-like_sf"/>
</dbReference>
<dbReference type="GO" id="GO:0003677">
    <property type="term" value="F:DNA binding"/>
    <property type="evidence" value="ECO:0007669"/>
    <property type="project" value="TreeGrafter"/>
</dbReference>